<organism evidence="1">
    <name type="scientific">Candidatus Kentrum sp. TUN</name>
    <dbReference type="NCBI Taxonomy" id="2126343"/>
    <lineage>
        <taxon>Bacteria</taxon>
        <taxon>Pseudomonadati</taxon>
        <taxon>Pseudomonadota</taxon>
        <taxon>Gammaproteobacteria</taxon>
        <taxon>Candidatus Kentrum</taxon>
    </lineage>
</organism>
<name>A0A450ZM55_9GAMM</name>
<protein>
    <submittedName>
        <fullName evidence="1">Uncharacterized protein</fullName>
    </submittedName>
</protein>
<gene>
    <name evidence="2" type="ORF">BECKTUN1418E_GA0071001_10571</name>
    <name evidence="1" type="ORF">BECKTUN1418F_GA0071002_10591</name>
</gene>
<sequence length="74" mass="8166">MEIRAIRKQPIHISHPFIDLNLGADRTETTFARFWNVGDLVRMIGAGVGGITETSRLPTVHDLPNVVGSREGDL</sequence>
<evidence type="ECO:0000313" key="1">
    <source>
        <dbReference type="EMBL" id="VFK54856.1"/>
    </source>
</evidence>
<reference evidence="1" key="1">
    <citation type="submission" date="2019-02" db="EMBL/GenBank/DDBJ databases">
        <authorList>
            <person name="Gruber-Vodicka R. H."/>
            <person name="Seah K. B. B."/>
        </authorList>
    </citation>
    <scope>NUCLEOTIDE SEQUENCE</scope>
    <source>
        <strain evidence="2">BECK_BY2</strain>
        <strain evidence="1">BECK_BY3</strain>
    </source>
</reference>
<evidence type="ECO:0000313" key="2">
    <source>
        <dbReference type="EMBL" id="VFK60152.1"/>
    </source>
</evidence>
<dbReference type="EMBL" id="CAADFV010000057">
    <property type="protein sequence ID" value="VFK60152.1"/>
    <property type="molecule type" value="Genomic_DNA"/>
</dbReference>
<accession>A0A450ZM55</accession>
<proteinExistence type="predicted"/>
<dbReference type="EMBL" id="CAADFY010000059">
    <property type="protein sequence ID" value="VFK54856.1"/>
    <property type="molecule type" value="Genomic_DNA"/>
</dbReference>
<dbReference type="AlphaFoldDB" id="A0A450ZM55"/>